<evidence type="ECO:0000256" key="5">
    <source>
        <dbReference type="ARBA" id="ARBA00022741"/>
    </source>
</evidence>
<evidence type="ECO:0000256" key="8">
    <source>
        <dbReference type="ARBA" id="ARBA00022984"/>
    </source>
</evidence>
<keyword evidence="17" id="KW-1185">Reference proteome</keyword>
<dbReference type="GO" id="GO:0008765">
    <property type="term" value="F:UDP-N-acetylmuramoylalanyl-D-glutamate-2,6-diaminopimelate ligase activity"/>
    <property type="evidence" value="ECO:0007669"/>
    <property type="project" value="UniProtKB-UniRule"/>
</dbReference>
<dbReference type="SUPFAM" id="SSF63418">
    <property type="entry name" value="MurE/MurF N-terminal domain"/>
    <property type="match status" value="1"/>
</dbReference>
<keyword evidence="4 11" id="KW-0132">Cell division</keyword>
<keyword evidence="2 11" id="KW-0963">Cytoplasm</keyword>
<dbReference type="GO" id="GO:0000287">
    <property type="term" value="F:magnesium ion binding"/>
    <property type="evidence" value="ECO:0007669"/>
    <property type="project" value="UniProtKB-UniRule"/>
</dbReference>
<dbReference type="NCBIfam" id="TIGR01085">
    <property type="entry name" value="murE"/>
    <property type="match status" value="1"/>
</dbReference>
<dbReference type="GO" id="GO:0005524">
    <property type="term" value="F:ATP binding"/>
    <property type="evidence" value="ECO:0007669"/>
    <property type="project" value="UniProtKB-UniRule"/>
</dbReference>
<evidence type="ECO:0000256" key="3">
    <source>
        <dbReference type="ARBA" id="ARBA00022598"/>
    </source>
</evidence>
<dbReference type="PROSITE" id="PS01011">
    <property type="entry name" value="FOLYLPOLYGLU_SYNT_1"/>
    <property type="match status" value="1"/>
</dbReference>
<feature type="domain" description="Mur ligase central" evidence="15">
    <location>
        <begin position="110"/>
        <end position="316"/>
    </location>
</feature>
<dbReference type="InterPro" id="IPR013221">
    <property type="entry name" value="Mur_ligase_cen"/>
</dbReference>
<comment type="caution">
    <text evidence="16">The sequence shown here is derived from an EMBL/GenBank/DDBJ whole genome shotgun (WGS) entry which is preliminary data.</text>
</comment>
<feature type="binding site" evidence="11">
    <location>
        <begin position="112"/>
        <end position="118"/>
    </location>
    <ligand>
        <name>ATP</name>
        <dbReference type="ChEBI" id="CHEBI:30616"/>
    </ligand>
</feature>
<keyword evidence="7 11" id="KW-0133">Cell shape</keyword>
<evidence type="ECO:0000313" key="17">
    <source>
        <dbReference type="Proteomes" id="UP000557872"/>
    </source>
</evidence>
<feature type="domain" description="Mur ligase C-terminal" evidence="14">
    <location>
        <begin position="339"/>
        <end position="464"/>
    </location>
</feature>
<dbReference type="Pfam" id="PF08245">
    <property type="entry name" value="Mur_ligase_M"/>
    <property type="match status" value="1"/>
</dbReference>
<evidence type="ECO:0000256" key="4">
    <source>
        <dbReference type="ARBA" id="ARBA00022618"/>
    </source>
</evidence>
<dbReference type="Pfam" id="PF01225">
    <property type="entry name" value="Mur_ligase"/>
    <property type="match status" value="1"/>
</dbReference>
<dbReference type="InterPro" id="IPR004101">
    <property type="entry name" value="Mur_ligase_C"/>
</dbReference>
<comment type="catalytic activity">
    <reaction evidence="11">
        <text>UDP-N-acetyl-alpha-D-muramoyl-L-alanyl-D-glutamate + meso-2,6-diaminopimelate + ATP = UDP-N-acetyl-alpha-D-muramoyl-L-alanyl-gamma-D-glutamyl-meso-2,6-diaminopimelate + ADP + phosphate + H(+)</text>
        <dbReference type="Rhea" id="RHEA:23676"/>
        <dbReference type="ChEBI" id="CHEBI:15378"/>
        <dbReference type="ChEBI" id="CHEBI:30616"/>
        <dbReference type="ChEBI" id="CHEBI:43474"/>
        <dbReference type="ChEBI" id="CHEBI:57791"/>
        <dbReference type="ChEBI" id="CHEBI:83900"/>
        <dbReference type="ChEBI" id="CHEBI:83905"/>
        <dbReference type="ChEBI" id="CHEBI:456216"/>
        <dbReference type="EC" id="6.3.2.13"/>
    </reaction>
</comment>
<dbReference type="PANTHER" id="PTHR23135:SF4">
    <property type="entry name" value="UDP-N-ACETYLMURAMOYL-L-ALANYL-D-GLUTAMATE--2,6-DIAMINOPIMELATE LIGASE MURE HOMOLOG, CHLOROPLASTIC"/>
    <property type="match status" value="1"/>
</dbReference>
<gene>
    <name evidence="11" type="primary">murE</name>
    <name evidence="16" type="ORF">HW115_11785</name>
</gene>
<dbReference type="HAMAP" id="MF_00208">
    <property type="entry name" value="MurE"/>
    <property type="match status" value="1"/>
</dbReference>
<keyword evidence="5 11" id="KW-0547">Nucleotide-binding</keyword>
<keyword evidence="11" id="KW-0460">Magnesium</keyword>
<keyword evidence="10 11" id="KW-0961">Cell wall biogenesis/degradation</keyword>
<comment type="subcellular location">
    <subcellularLocation>
        <location evidence="11 12">Cytoplasm</location>
    </subcellularLocation>
</comment>
<evidence type="ECO:0000256" key="6">
    <source>
        <dbReference type="ARBA" id="ARBA00022840"/>
    </source>
</evidence>
<dbReference type="InterPro" id="IPR035911">
    <property type="entry name" value="MurE/MurF_N"/>
</dbReference>
<comment type="caution">
    <text evidence="11">Lacks conserved residue(s) required for the propagation of feature annotation.</text>
</comment>
<keyword evidence="6 11" id="KW-0067">ATP-binding</keyword>
<dbReference type="GO" id="GO:0008360">
    <property type="term" value="P:regulation of cell shape"/>
    <property type="evidence" value="ECO:0007669"/>
    <property type="project" value="UniProtKB-KW"/>
</dbReference>
<organism evidence="16 17">
    <name type="scientific">Oceaniferula marina</name>
    <dbReference type="NCBI Taxonomy" id="2748318"/>
    <lineage>
        <taxon>Bacteria</taxon>
        <taxon>Pseudomonadati</taxon>
        <taxon>Verrucomicrobiota</taxon>
        <taxon>Verrucomicrobiia</taxon>
        <taxon>Verrucomicrobiales</taxon>
        <taxon>Verrucomicrobiaceae</taxon>
        <taxon>Oceaniferula</taxon>
    </lineage>
</organism>
<evidence type="ECO:0000256" key="10">
    <source>
        <dbReference type="ARBA" id="ARBA00023316"/>
    </source>
</evidence>
<comment type="pathway">
    <text evidence="11 12">Cell wall biogenesis; peptidoglycan biosynthesis.</text>
</comment>
<name>A0A851GQ64_9BACT</name>
<feature type="binding site" evidence="11">
    <location>
        <position position="181"/>
    </location>
    <ligand>
        <name>UDP-N-acetyl-alpha-D-muramoyl-L-alanyl-D-glutamate</name>
        <dbReference type="ChEBI" id="CHEBI:83900"/>
    </ligand>
</feature>
<evidence type="ECO:0000256" key="11">
    <source>
        <dbReference type="HAMAP-Rule" id="MF_00208"/>
    </source>
</evidence>
<evidence type="ECO:0000256" key="1">
    <source>
        <dbReference type="ARBA" id="ARBA00005898"/>
    </source>
</evidence>
<feature type="modified residue" description="N6-carboxylysine" evidence="11">
    <location>
        <position position="221"/>
    </location>
</feature>
<dbReference type="GO" id="GO:0004326">
    <property type="term" value="F:tetrahydrofolylpolyglutamate synthase activity"/>
    <property type="evidence" value="ECO:0007669"/>
    <property type="project" value="InterPro"/>
</dbReference>
<dbReference type="GO" id="GO:0051301">
    <property type="term" value="P:cell division"/>
    <property type="evidence" value="ECO:0007669"/>
    <property type="project" value="UniProtKB-KW"/>
</dbReference>
<evidence type="ECO:0000256" key="12">
    <source>
        <dbReference type="RuleBase" id="RU004135"/>
    </source>
</evidence>
<evidence type="ECO:0000259" key="14">
    <source>
        <dbReference type="Pfam" id="PF02875"/>
    </source>
</evidence>
<reference evidence="16 17" key="1">
    <citation type="submission" date="2020-07" db="EMBL/GenBank/DDBJ databases">
        <title>Roseicoccus Jingziensis gen. nov., sp. nov., isolated from coastal seawater.</title>
        <authorList>
            <person name="Feng X."/>
        </authorList>
    </citation>
    <scope>NUCLEOTIDE SEQUENCE [LARGE SCALE GENOMIC DNA]</scope>
    <source>
        <strain evidence="16 17">N1E253</strain>
    </source>
</reference>
<dbReference type="EMBL" id="JACBAZ010000004">
    <property type="protein sequence ID" value="NWK56294.1"/>
    <property type="molecule type" value="Genomic_DNA"/>
</dbReference>
<keyword evidence="8 11" id="KW-0573">Peptidoglycan synthesis</keyword>
<feature type="binding site" evidence="11">
    <location>
        <position position="187"/>
    </location>
    <ligand>
        <name>UDP-N-acetyl-alpha-D-muramoyl-L-alanyl-D-glutamate</name>
        <dbReference type="ChEBI" id="CHEBI:83900"/>
    </ligand>
</feature>
<sequence length="493" mass="53992">MQLRQLIQSLPKATIDGPQDQEITGVFADSRQIEPGGVFVAVRGSELDGQKFVADAIERGAAAIVSEVAPEPGVTDRVCWAHVPDARAAVAAMACAYYEDPSAKMNIVGITGTNGKTTTAFLVHSIMQKVWTRAGLLGTVQVDDGEAVRPATHTTPGALELQAEFQTMHDNACRGVAMEVSSHALEQKRVDGTQFDVAVFSNFTQDHLDYHGTMEAYYEAKRRLFDLMESQVGEKKTTAVINIDDPYGQRLIEEFKGRLHILSYGHGVHADLRLGREVQTVRGTEFQVTYKDREYLVRTPYIGRFNVYNCGAALAASIACGIKARSAVRALADAPQVPGRMENVGSRDGATVFVDYAHTPDALEHACAALRELQPKRLITVFGCGGDRDQSKRKLMGKAAAEASDLCVVTSDNPRSEDPREIIRHIEVGMEGKRYQVIPDRSLAIRVAVNVSEEGDIILIAGKGHETYQEIDGKRIDFDDRRAAYQALKTKSV</sequence>
<dbReference type="InterPro" id="IPR036565">
    <property type="entry name" value="Mur-like_cat_sf"/>
</dbReference>
<feature type="binding site" evidence="11">
    <location>
        <position position="462"/>
    </location>
    <ligand>
        <name>meso-2,6-diaminopimelate</name>
        <dbReference type="ChEBI" id="CHEBI:57791"/>
    </ligand>
</feature>
<dbReference type="GO" id="GO:0009252">
    <property type="term" value="P:peptidoglycan biosynthetic process"/>
    <property type="evidence" value="ECO:0007669"/>
    <property type="project" value="UniProtKB-UniRule"/>
</dbReference>
<dbReference type="GO" id="GO:0071555">
    <property type="term" value="P:cell wall organization"/>
    <property type="evidence" value="ECO:0007669"/>
    <property type="project" value="UniProtKB-KW"/>
</dbReference>
<dbReference type="NCBIfam" id="NF001124">
    <property type="entry name" value="PRK00139.1-2"/>
    <property type="match status" value="1"/>
</dbReference>
<dbReference type="Pfam" id="PF02875">
    <property type="entry name" value="Mur_ligase_C"/>
    <property type="match status" value="1"/>
</dbReference>
<evidence type="ECO:0000256" key="7">
    <source>
        <dbReference type="ARBA" id="ARBA00022960"/>
    </source>
</evidence>
<evidence type="ECO:0000259" key="13">
    <source>
        <dbReference type="Pfam" id="PF01225"/>
    </source>
</evidence>
<evidence type="ECO:0000256" key="9">
    <source>
        <dbReference type="ARBA" id="ARBA00023306"/>
    </source>
</evidence>
<evidence type="ECO:0000313" key="16">
    <source>
        <dbReference type="EMBL" id="NWK56294.1"/>
    </source>
</evidence>
<keyword evidence="3 11" id="KW-0436">Ligase</keyword>
<comment type="PTM">
    <text evidence="11">Carboxylation is probably crucial for Mg(2+) binding and, consequently, for the gamma-phosphate positioning of ATP.</text>
</comment>
<dbReference type="UniPathway" id="UPA00219"/>
<comment type="similarity">
    <text evidence="1 11">Belongs to the MurCDEF family. MurE subfamily.</text>
</comment>
<evidence type="ECO:0000256" key="2">
    <source>
        <dbReference type="ARBA" id="ARBA00022490"/>
    </source>
</evidence>
<feature type="binding site" evidence="11">
    <location>
        <position position="189"/>
    </location>
    <ligand>
        <name>UDP-N-acetyl-alpha-D-muramoyl-L-alanyl-D-glutamate</name>
        <dbReference type="ChEBI" id="CHEBI:83900"/>
    </ligand>
</feature>
<comment type="cofactor">
    <cofactor evidence="11">
        <name>Mg(2+)</name>
        <dbReference type="ChEBI" id="CHEBI:18420"/>
    </cofactor>
</comment>
<feature type="short sequence motif" description="Meso-diaminopimelate recognition motif" evidence="11">
    <location>
        <begin position="412"/>
        <end position="415"/>
    </location>
</feature>
<accession>A0A851GQ64</accession>
<feature type="binding site" evidence="11">
    <location>
        <begin position="412"/>
        <end position="415"/>
    </location>
    <ligand>
        <name>meso-2,6-diaminopimelate</name>
        <dbReference type="ChEBI" id="CHEBI:57791"/>
    </ligand>
</feature>
<dbReference type="Gene3D" id="3.40.1390.10">
    <property type="entry name" value="MurE/MurF, N-terminal domain"/>
    <property type="match status" value="1"/>
</dbReference>
<protein>
    <recommendedName>
        <fullName evidence="11">UDP-N-acetylmuramoyl-L-alanyl-D-glutamate--2,6-diaminopimelate ligase</fullName>
        <ecNumber evidence="11">6.3.2.13</ecNumber>
    </recommendedName>
    <alternativeName>
        <fullName evidence="11">Meso-A2pm-adding enzyme</fullName>
    </alternativeName>
    <alternativeName>
        <fullName evidence="11">Meso-diaminopimelate-adding enzyme</fullName>
    </alternativeName>
    <alternativeName>
        <fullName evidence="11">UDP-MurNAc-L-Ala-D-Glu:meso-diaminopimelate ligase</fullName>
    </alternativeName>
    <alternativeName>
        <fullName evidence="11">UDP-MurNAc-tripeptide synthetase</fullName>
    </alternativeName>
    <alternativeName>
        <fullName evidence="11">UDP-N-acetylmuramyl-tripeptide synthetase</fullName>
    </alternativeName>
</protein>
<feature type="binding site" evidence="11">
    <location>
        <position position="466"/>
    </location>
    <ligand>
        <name>meso-2,6-diaminopimelate</name>
        <dbReference type="ChEBI" id="CHEBI:57791"/>
    </ligand>
</feature>
<comment type="function">
    <text evidence="11">Catalyzes the addition of meso-diaminopimelic acid to the nucleotide precursor UDP-N-acetylmuramoyl-L-alanyl-D-glutamate (UMAG) in the biosynthesis of bacterial cell-wall peptidoglycan.</text>
</comment>
<evidence type="ECO:0000259" key="15">
    <source>
        <dbReference type="Pfam" id="PF08245"/>
    </source>
</evidence>
<dbReference type="Gene3D" id="3.40.1190.10">
    <property type="entry name" value="Mur-like, catalytic domain"/>
    <property type="match status" value="1"/>
</dbReference>
<dbReference type="InterPro" id="IPR000713">
    <property type="entry name" value="Mur_ligase_N"/>
</dbReference>
<dbReference type="AlphaFoldDB" id="A0A851GQ64"/>
<dbReference type="Proteomes" id="UP000557872">
    <property type="component" value="Unassembled WGS sequence"/>
</dbReference>
<proteinExistence type="inferred from homology"/>
<dbReference type="Gene3D" id="3.90.190.20">
    <property type="entry name" value="Mur ligase, C-terminal domain"/>
    <property type="match status" value="1"/>
</dbReference>
<feature type="binding site" evidence="11">
    <location>
        <position position="30"/>
    </location>
    <ligand>
        <name>UDP-N-acetyl-alpha-D-muramoyl-L-alanyl-D-glutamate</name>
        <dbReference type="ChEBI" id="CHEBI:83900"/>
    </ligand>
</feature>
<dbReference type="InterPro" id="IPR005761">
    <property type="entry name" value="UDP-N-AcMur-Glu-dNH2Pim_ligase"/>
</dbReference>
<feature type="binding site" evidence="11">
    <location>
        <position position="388"/>
    </location>
    <ligand>
        <name>meso-2,6-diaminopimelate</name>
        <dbReference type="ChEBI" id="CHEBI:57791"/>
    </ligand>
</feature>
<dbReference type="GO" id="GO:0005737">
    <property type="term" value="C:cytoplasm"/>
    <property type="evidence" value="ECO:0007669"/>
    <property type="project" value="UniProtKB-SubCell"/>
</dbReference>
<dbReference type="PANTHER" id="PTHR23135">
    <property type="entry name" value="MUR LIGASE FAMILY MEMBER"/>
    <property type="match status" value="1"/>
</dbReference>
<dbReference type="SUPFAM" id="SSF53244">
    <property type="entry name" value="MurD-like peptide ligases, peptide-binding domain"/>
    <property type="match status" value="1"/>
</dbReference>
<feature type="binding site" evidence="11">
    <location>
        <begin position="154"/>
        <end position="155"/>
    </location>
    <ligand>
        <name>UDP-N-acetyl-alpha-D-muramoyl-L-alanyl-D-glutamate</name>
        <dbReference type="ChEBI" id="CHEBI:83900"/>
    </ligand>
</feature>
<dbReference type="RefSeq" id="WP_178933080.1">
    <property type="nucleotide sequence ID" value="NZ_JACBAZ010000004.1"/>
</dbReference>
<dbReference type="NCBIfam" id="NF001126">
    <property type="entry name" value="PRK00139.1-4"/>
    <property type="match status" value="1"/>
</dbReference>
<feature type="domain" description="Mur ligase N-terminal catalytic" evidence="13">
    <location>
        <begin position="22"/>
        <end position="98"/>
    </location>
</feature>
<keyword evidence="9 11" id="KW-0131">Cell cycle</keyword>
<dbReference type="InterPro" id="IPR036615">
    <property type="entry name" value="Mur_ligase_C_dom_sf"/>
</dbReference>
<dbReference type="InterPro" id="IPR018109">
    <property type="entry name" value="Folylpolyglutamate_synth_CS"/>
</dbReference>
<dbReference type="EC" id="6.3.2.13" evidence="11"/>
<dbReference type="SUPFAM" id="SSF53623">
    <property type="entry name" value="MurD-like peptide ligases, catalytic domain"/>
    <property type="match status" value="1"/>
</dbReference>